<feature type="transmembrane region" description="Helical" evidence="9">
    <location>
        <begin position="420"/>
        <end position="437"/>
    </location>
</feature>
<keyword evidence="4" id="KW-0808">Transferase</keyword>
<feature type="transmembrane region" description="Helical" evidence="9">
    <location>
        <begin position="343"/>
        <end position="364"/>
    </location>
</feature>
<keyword evidence="5 9" id="KW-0812">Transmembrane</keyword>
<comment type="subcellular location">
    <subcellularLocation>
        <location evidence="1">Membrane</location>
        <topology evidence="1">Multi-pass membrane protein</topology>
    </subcellularLocation>
</comment>
<keyword evidence="7 9" id="KW-0472">Membrane</keyword>
<evidence type="ECO:0000256" key="7">
    <source>
        <dbReference type="ARBA" id="ARBA00023136"/>
    </source>
</evidence>
<evidence type="ECO:0000256" key="6">
    <source>
        <dbReference type="ARBA" id="ARBA00022989"/>
    </source>
</evidence>
<dbReference type="Pfam" id="PF10034">
    <property type="entry name" value="Dpy19"/>
    <property type="match status" value="1"/>
</dbReference>
<evidence type="ECO:0000256" key="1">
    <source>
        <dbReference type="ARBA" id="ARBA00004141"/>
    </source>
</evidence>
<feature type="transmembrane region" description="Helical" evidence="9">
    <location>
        <begin position="246"/>
        <end position="275"/>
    </location>
</feature>
<protein>
    <submittedName>
        <fullName evidence="10">SFRICE_004681</fullName>
    </submittedName>
</protein>
<sequence length="752" mass="87658">MEENKVETNAQSERKFSRRKAFKFCSIAIIAITLGFIHYRYVSTLFENDRSFSYLSEMEREMSLRTEMGFYYSYYKTMVEEKPFIAGISKLMYDRLVEYPKDVNAFNRFNIYPEVIIGALYRYFEPYLNTSSHRQCHMVDRGEALPPVESCVGIGQPIFFYLEAVWWLAGLTVAALFLHAAALSESILGGLLAVAQYFANHSECTRVQWAPNERENFAAPLLLLQTWLVSMQLRDKQRRTTFQLQVSIFILNCLCLLFWQFSQFIFLTQTAIFFVMEQFRIIDVKALCIFLHSHFCGLHMAVLLLQGNDMLKSSLYASYFVIVSAYCLFFSSLRLKVQNRVDLFVEIWLIFLRIAIVTLAAFYLKKVLSNFLNVEEDSHVWDILYSKFTNFKSFHTLIYTCTAVFDFLPWSSIQKMFKSFLIPFAILSVANMCNYWVSNAVDSCEKEIDDRSSKKDKDGDISDESDSGIENSDLKKDKNVTDLDVIDKEIKSKVEEEETSDVLILVLRHIKAEPAIFYNISQMFVYGVMAALVMRLKLLFTTHLCIVAGIMMNSKYYPIPKSYKKYLPFFWAVCMAPLVQDMLQSIPQEMSHIGEFSDINQEQLLEWIRADTPVTAAFAGSMPILATIMLVTRRPIVAHPHYEHLDARERAYTVHKMYGRFPPHEYYQELSKLRVSYLVVETKYCYGRSSIGCSFEDIWDIETPWLSKRPTICSTLLTQPVDHFYPVFRNEHYAVFNIHDYSVRYMPRSFES</sequence>
<feature type="transmembrane region" description="Helical" evidence="9">
    <location>
        <begin position="165"/>
        <end position="195"/>
    </location>
</feature>
<evidence type="ECO:0000256" key="9">
    <source>
        <dbReference type="SAM" id="Phobius"/>
    </source>
</evidence>
<evidence type="ECO:0000256" key="5">
    <source>
        <dbReference type="ARBA" id="ARBA00022692"/>
    </source>
</evidence>
<evidence type="ECO:0000256" key="8">
    <source>
        <dbReference type="SAM" id="MobiDB-lite"/>
    </source>
</evidence>
<evidence type="ECO:0000313" key="10">
    <source>
        <dbReference type="EMBL" id="SOQ39847.1"/>
    </source>
</evidence>
<dbReference type="GO" id="GO:0000030">
    <property type="term" value="F:mannosyltransferase activity"/>
    <property type="evidence" value="ECO:0007669"/>
    <property type="project" value="TreeGrafter"/>
</dbReference>
<dbReference type="EMBL" id="ODYU01002408">
    <property type="protein sequence ID" value="SOQ39847.1"/>
    <property type="molecule type" value="Genomic_DNA"/>
</dbReference>
<feature type="transmembrane region" description="Helical" evidence="9">
    <location>
        <begin position="21"/>
        <end position="41"/>
    </location>
</feature>
<feature type="transmembrane region" description="Helical" evidence="9">
    <location>
        <begin position="313"/>
        <end position="331"/>
    </location>
</feature>
<evidence type="ECO:0000256" key="3">
    <source>
        <dbReference type="ARBA" id="ARBA00022676"/>
    </source>
</evidence>
<reference evidence="10" key="1">
    <citation type="submission" date="2016-07" db="EMBL/GenBank/DDBJ databases">
        <authorList>
            <person name="Bretaudeau A."/>
        </authorList>
    </citation>
    <scope>NUCLEOTIDE SEQUENCE</scope>
    <source>
        <strain evidence="10">Rice</strain>
        <tissue evidence="10">Whole body</tissue>
    </source>
</reference>
<feature type="compositionally biased region" description="Basic and acidic residues" evidence="8">
    <location>
        <begin position="450"/>
        <end position="460"/>
    </location>
</feature>
<dbReference type="InterPro" id="IPR018732">
    <property type="entry name" value="Dpy-19/Dpy-19-like"/>
</dbReference>
<dbReference type="AlphaFoldDB" id="A0A2H1VG96"/>
<dbReference type="PANTHER" id="PTHR31488">
    <property type="entry name" value="DPY-19-LIKE 1, LIKE (H. SAPIENS)"/>
    <property type="match status" value="1"/>
</dbReference>
<keyword evidence="6 9" id="KW-1133">Transmembrane helix</keyword>
<evidence type="ECO:0000256" key="4">
    <source>
        <dbReference type="ARBA" id="ARBA00022679"/>
    </source>
</evidence>
<gene>
    <name evidence="10" type="ORF">SFRICE_004681</name>
</gene>
<dbReference type="GO" id="GO:0005637">
    <property type="term" value="C:nuclear inner membrane"/>
    <property type="evidence" value="ECO:0007669"/>
    <property type="project" value="TreeGrafter"/>
</dbReference>
<name>A0A2H1VG96_SPOFR</name>
<keyword evidence="3" id="KW-0328">Glycosyltransferase</keyword>
<evidence type="ECO:0000256" key="2">
    <source>
        <dbReference type="ARBA" id="ARBA00008744"/>
    </source>
</evidence>
<feature type="region of interest" description="Disordered" evidence="8">
    <location>
        <begin position="450"/>
        <end position="473"/>
    </location>
</feature>
<accession>A0A2H1VG96</accession>
<proteinExistence type="inferred from homology"/>
<dbReference type="PANTHER" id="PTHR31488:SF1">
    <property type="entry name" value="C-MANNOSYLTRANSFERASE DPY19L1"/>
    <property type="match status" value="1"/>
</dbReference>
<organism evidence="10">
    <name type="scientific">Spodoptera frugiperda</name>
    <name type="common">Fall armyworm</name>
    <dbReference type="NCBI Taxonomy" id="7108"/>
    <lineage>
        <taxon>Eukaryota</taxon>
        <taxon>Metazoa</taxon>
        <taxon>Ecdysozoa</taxon>
        <taxon>Arthropoda</taxon>
        <taxon>Hexapoda</taxon>
        <taxon>Insecta</taxon>
        <taxon>Pterygota</taxon>
        <taxon>Neoptera</taxon>
        <taxon>Endopterygota</taxon>
        <taxon>Lepidoptera</taxon>
        <taxon>Glossata</taxon>
        <taxon>Ditrysia</taxon>
        <taxon>Noctuoidea</taxon>
        <taxon>Noctuidae</taxon>
        <taxon>Amphipyrinae</taxon>
        <taxon>Spodoptera</taxon>
    </lineage>
</organism>
<comment type="similarity">
    <text evidence="2">Belongs to the dpy-19 family.</text>
</comment>